<dbReference type="Gene3D" id="2.20.25.240">
    <property type="match status" value="1"/>
</dbReference>
<feature type="domain" description="FLYWCH-type" evidence="4">
    <location>
        <begin position="28"/>
        <end position="83"/>
    </location>
</feature>
<dbReference type="OrthoDB" id="10194410at2759"/>
<dbReference type="GO" id="GO:0008270">
    <property type="term" value="F:zinc ion binding"/>
    <property type="evidence" value="ECO:0007669"/>
    <property type="project" value="UniProtKB-KW"/>
</dbReference>
<reference evidence="5" key="1">
    <citation type="submission" date="2021-02" db="EMBL/GenBank/DDBJ databases">
        <authorList>
            <person name="Nowell W R."/>
        </authorList>
    </citation>
    <scope>NUCLEOTIDE SEQUENCE</scope>
    <source>
        <strain evidence="5">Ploen Becks lab</strain>
    </source>
</reference>
<dbReference type="AlphaFoldDB" id="A0A814A269"/>
<dbReference type="Proteomes" id="UP000663879">
    <property type="component" value="Unassembled WGS sequence"/>
</dbReference>
<evidence type="ECO:0000313" key="5">
    <source>
        <dbReference type="EMBL" id="CAF0908322.1"/>
    </source>
</evidence>
<evidence type="ECO:0000256" key="3">
    <source>
        <dbReference type="ARBA" id="ARBA00022833"/>
    </source>
</evidence>
<comment type="caution">
    <text evidence="5">The sequence shown here is derived from an EMBL/GenBank/DDBJ whole genome shotgun (WGS) entry which is preliminary data.</text>
</comment>
<name>A0A814A269_9BILA</name>
<evidence type="ECO:0000256" key="2">
    <source>
        <dbReference type="ARBA" id="ARBA00022771"/>
    </source>
</evidence>
<keyword evidence="3" id="KW-0862">Zinc</keyword>
<keyword evidence="1" id="KW-0479">Metal-binding</keyword>
<proteinExistence type="predicted"/>
<evidence type="ECO:0000256" key="1">
    <source>
        <dbReference type="ARBA" id="ARBA00022723"/>
    </source>
</evidence>
<gene>
    <name evidence="5" type="ORF">OXX778_LOCUS11762</name>
</gene>
<organism evidence="5 6">
    <name type="scientific">Brachionus calyciflorus</name>
    <dbReference type="NCBI Taxonomy" id="104777"/>
    <lineage>
        <taxon>Eukaryota</taxon>
        <taxon>Metazoa</taxon>
        <taxon>Spiralia</taxon>
        <taxon>Gnathifera</taxon>
        <taxon>Rotifera</taxon>
        <taxon>Eurotatoria</taxon>
        <taxon>Monogononta</taxon>
        <taxon>Pseudotrocha</taxon>
        <taxon>Ploima</taxon>
        <taxon>Brachionidae</taxon>
        <taxon>Brachionus</taxon>
    </lineage>
</organism>
<keyword evidence="2" id="KW-0863">Zinc-finger</keyword>
<sequence length="158" mass="18283">MENLIEQFESIILNLIRSSRKKKDGTESFLLVDDFYYEYKVSYQSKNGKITWRCNNTDFPNCPGAVSIQGNNKPITVFRGHDHNPRIKTKVKEVKAQMRQMAENQPDTKPRKIILECQKNVSDEEAANLPSYNSARLVCYRSKIDPYAEYDIPNSSII</sequence>
<keyword evidence="6" id="KW-1185">Reference proteome</keyword>
<protein>
    <recommendedName>
        <fullName evidence="4">FLYWCH-type domain-containing protein</fullName>
    </recommendedName>
</protein>
<dbReference type="Pfam" id="PF04500">
    <property type="entry name" value="FLYWCH"/>
    <property type="match status" value="1"/>
</dbReference>
<evidence type="ECO:0000313" key="6">
    <source>
        <dbReference type="Proteomes" id="UP000663879"/>
    </source>
</evidence>
<evidence type="ECO:0000259" key="4">
    <source>
        <dbReference type="Pfam" id="PF04500"/>
    </source>
</evidence>
<dbReference type="EMBL" id="CAJNOC010002038">
    <property type="protein sequence ID" value="CAF0908322.1"/>
    <property type="molecule type" value="Genomic_DNA"/>
</dbReference>
<accession>A0A814A269</accession>
<dbReference type="InterPro" id="IPR007588">
    <property type="entry name" value="Znf_FLYWCH"/>
</dbReference>